<proteinExistence type="predicted"/>
<feature type="domain" description="RRM" evidence="3">
    <location>
        <begin position="103"/>
        <end position="182"/>
    </location>
</feature>
<dbReference type="SUPFAM" id="SSF54928">
    <property type="entry name" value="RNA-binding domain, RBD"/>
    <property type="match status" value="1"/>
</dbReference>
<dbReference type="GO" id="GO:0043005">
    <property type="term" value="C:neuron projection"/>
    <property type="evidence" value="ECO:0007669"/>
    <property type="project" value="TreeGrafter"/>
</dbReference>
<name>A0A2G9V151_TELCI</name>
<evidence type="ECO:0000256" key="1">
    <source>
        <dbReference type="ARBA" id="ARBA00022884"/>
    </source>
</evidence>
<protein>
    <recommendedName>
        <fullName evidence="3">RRM domain-containing protein</fullName>
    </recommendedName>
</protein>
<dbReference type="Proteomes" id="UP000230423">
    <property type="component" value="Unassembled WGS sequence"/>
</dbReference>
<dbReference type="GO" id="GO:0043022">
    <property type="term" value="F:ribosome binding"/>
    <property type="evidence" value="ECO:0007669"/>
    <property type="project" value="TreeGrafter"/>
</dbReference>
<accession>A0A2G9V151</accession>
<organism evidence="4 5">
    <name type="scientific">Teladorsagia circumcincta</name>
    <name type="common">Brown stomach worm</name>
    <name type="synonym">Ostertagia circumcincta</name>
    <dbReference type="NCBI Taxonomy" id="45464"/>
    <lineage>
        <taxon>Eukaryota</taxon>
        <taxon>Metazoa</taxon>
        <taxon>Ecdysozoa</taxon>
        <taxon>Nematoda</taxon>
        <taxon>Chromadorea</taxon>
        <taxon>Rhabditida</taxon>
        <taxon>Rhabditina</taxon>
        <taxon>Rhabditomorpha</taxon>
        <taxon>Strongyloidea</taxon>
        <taxon>Trichostrongylidae</taxon>
        <taxon>Teladorsagia</taxon>
    </lineage>
</organism>
<dbReference type="InterPro" id="IPR035979">
    <property type="entry name" value="RBD_domain_sf"/>
</dbReference>
<reference evidence="4 5" key="1">
    <citation type="submission" date="2015-09" db="EMBL/GenBank/DDBJ databases">
        <title>Draft genome of the parasitic nematode Teladorsagia circumcincta isolate WARC Sus (inbred).</title>
        <authorList>
            <person name="Mitreva M."/>
        </authorList>
    </citation>
    <scope>NUCLEOTIDE SEQUENCE [LARGE SCALE GENOMIC DNA]</scope>
    <source>
        <strain evidence="4 5">S</strain>
    </source>
</reference>
<dbReference type="Gene3D" id="3.30.70.330">
    <property type="match status" value="1"/>
</dbReference>
<dbReference type="Gene3D" id="4.10.640.40">
    <property type="entry name" value="Cytoplasmic polyadenylation element-binding protein, ZZ domain"/>
    <property type="match status" value="1"/>
</dbReference>
<dbReference type="GO" id="GO:0000900">
    <property type="term" value="F:mRNA regulatory element binding translation repressor activity"/>
    <property type="evidence" value="ECO:0007669"/>
    <property type="project" value="TreeGrafter"/>
</dbReference>
<dbReference type="InterPro" id="IPR012677">
    <property type="entry name" value="Nucleotide-bd_a/b_plait_sf"/>
</dbReference>
<gene>
    <name evidence="4" type="ORF">TELCIR_01700</name>
</gene>
<dbReference type="PANTHER" id="PTHR12566">
    <property type="entry name" value="CYTOPLASMIC POLYADENYLATION ELEMENT BINDING PROTEIN CPEB"/>
    <property type="match status" value="1"/>
</dbReference>
<dbReference type="SMART" id="SM00360">
    <property type="entry name" value="RRM"/>
    <property type="match status" value="1"/>
</dbReference>
<dbReference type="InterPro" id="IPR038446">
    <property type="entry name" value="CEBP_ZZ_sf"/>
</dbReference>
<dbReference type="InterPro" id="IPR034819">
    <property type="entry name" value="CPEB"/>
</dbReference>
<dbReference type="OrthoDB" id="5868968at2759"/>
<dbReference type="GO" id="GO:0008135">
    <property type="term" value="F:translation factor activity, RNA binding"/>
    <property type="evidence" value="ECO:0007669"/>
    <property type="project" value="TreeGrafter"/>
</dbReference>
<dbReference type="InterPro" id="IPR000504">
    <property type="entry name" value="RRM_dom"/>
</dbReference>
<dbReference type="PROSITE" id="PS50102">
    <property type="entry name" value="RRM"/>
    <property type="match status" value="1"/>
</dbReference>
<evidence type="ECO:0000313" key="4">
    <source>
        <dbReference type="EMBL" id="PIO76221.1"/>
    </source>
</evidence>
<sequence>MYSNGSCVECEKMSLWETINAERLSILLEQMKLNGYSMPSLGEISPQPLRCSCKNLAPMVLYILTFHRNQPIRRERKKAQVRPWYLGSIAHIPDPELQVDPRLTVFIGGVPRPLAAQELASLLESKFGKLVYCEIDVDPDLFYPKGAARAVFASYSGYVKAIQTRYLQIPNFEFNKRNVEIKPYIMDNEECDECLSACSETFCRLCLQYYCQICWMKFHHSLDVAQNSHGCDITDHGKTSDCITFFSSGGLDGVLDTAAVEF</sequence>
<dbReference type="PANTHER" id="PTHR12566:SF6">
    <property type="entry name" value="FOG-1 PROTEIN"/>
    <property type="match status" value="1"/>
</dbReference>
<dbReference type="GO" id="GO:0005634">
    <property type="term" value="C:nucleus"/>
    <property type="evidence" value="ECO:0007669"/>
    <property type="project" value="TreeGrafter"/>
</dbReference>
<dbReference type="EMBL" id="KZ345069">
    <property type="protein sequence ID" value="PIO76221.1"/>
    <property type="molecule type" value="Genomic_DNA"/>
</dbReference>
<dbReference type="GO" id="GO:0045202">
    <property type="term" value="C:synapse"/>
    <property type="evidence" value="ECO:0007669"/>
    <property type="project" value="TreeGrafter"/>
</dbReference>
<evidence type="ECO:0000259" key="3">
    <source>
        <dbReference type="PROSITE" id="PS50102"/>
    </source>
</evidence>
<dbReference type="AlphaFoldDB" id="A0A2G9V151"/>
<dbReference type="GO" id="GO:0003730">
    <property type="term" value="F:mRNA 3'-UTR binding"/>
    <property type="evidence" value="ECO:0007669"/>
    <property type="project" value="InterPro"/>
</dbReference>
<evidence type="ECO:0000313" key="5">
    <source>
        <dbReference type="Proteomes" id="UP000230423"/>
    </source>
</evidence>
<dbReference type="GO" id="GO:0005737">
    <property type="term" value="C:cytoplasm"/>
    <property type="evidence" value="ECO:0007669"/>
    <property type="project" value="TreeGrafter"/>
</dbReference>
<dbReference type="GO" id="GO:2000766">
    <property type="term" value="P:negative regulation of cytoplasmic translation"/>
    <property type="evidence" value="ECO:0007669"/>
    <property type="project" value="TreeGrafter"/>
</dbReference>
<dbReference type="InterPro" id="IPR032296">
    <property type="entry name" value="CEBP_ZZ"/>
</dbReference>
<evidence type="ECO:0000256" key="2">
    <source>
        <dbReference type="PROSITE-ProRule" id="PRU00176"/>
    </source>
</evidence>
<keyword evidence="5" id="KW-1185">Reference proteome</keyword>
<dbReference type="CDD" id="cd19757">
    <property type="entry name" value="Bbox1"/>
    <property type="match status" value="1"/>
</dbReference>
<dbReference type="Pfam" id="PF16366">
    <property type="entry name" value="CEBP_ZZ"/>
    <property type="match status" value="1"/>
</dbReference>
<keyword evidence="1 2" id="KW-0694">RNA-binding</keyword>